<proteinExistence type="predicted"/>
<protein>
    <submittedName>
        <fullName evidence="2">Uncharacterized protein</fullName>
    </submittedName>
</protein>
<feature type="region of interest" description="Disordered" evidence="1">
    <location>
        <begin position="111"/>
        <end position="153"/>
    </location>
</feature>
<feature type="region of interest" description="Disordered" evidence="1">
    <location>
        <begin position="86"/>
        <end position="105"/>
    </location>
</feature>
<dbReference type="EMBL" id="VSSQ01001535">
    <property type="protein sequence ID" value="MPM09153.1"/>
    <property type="molecule type" value="Genomic_DNA"/>
</dbReference>
<evidence type="ECO:0000313" key="2">
    <source>
        <dbReference type="EMBL" id="MPM09153.1"/>
    </source>
</evidence>
<accession>A0A644X4C2</accession>
<feature type="compositionally biased region" description="Basic and acidic residues" evidence="1">
    <location>
        <begin position="53"/>
        <end position="72"/>
    </location>
</feature>
<dbReference type="AlphaFoldDB" id="A0A644X4C2"/>
<feature type="compositionally biased region" description="Basic and acidic residues" evidence="1">
    <location>
        <begin position="86"/>
        <end position="96"/>
    </location>
</feature>
<sequence>MQGCRDDDDRNAVRNHVPHDNGGRFCSDCPCSKHVFLLLDGENLAPDLAGHTDPVKHSEYNKNRNHSRPEPQHDNALRLLHKAANDDRKQNNDEHIGQGVNDIDNTHHEEVDPAAEKARNRSVQNADDDDDDGSHHANGKRNTGAVNDPDGVVPPQGVCPHNVGKHFAAGLSNGLFLCRILKGVEVFA</sequence>
<comment type="caution">
    <text evidence="2">The sequence shown here is derived from an EMBL/GenBank/DDBJ whole genome shotgun (WGS) entry which is preliminary data.</text>
</comment>
<reference evidence="2" key="1">
    <citation type="submission" date="2019-08" db="EMBL/GenBank/DDBJ databases">
        <authorList>
            <person name="Kucharzyk K."/>
            <person name="Murdoch R.W."/>
            <person name="Higgins S."/>
            <person name="Loffler F."/>
        </authorList>
    </citation>
    <scope>NUCLEOTIDE SEQUENCE</scope>
</reference>
<feature type="region of interest" description="Disordered" evidence="1">
    <location>
        <begin position="49"/>
        <end position="72"/>
    </location>
</feature>
<name>A0A644X4C2_9ZZZZ</name>
<organism evidence="2">
    <name type="scientific">bioreactor metagenome</name>
    <dbReference type="NCBI Taxonomy" id="1076179"/>
    <lineage>
        <taxon>unclassified sequences</taxon>
        <taxon>metagenomes</taxon>
        <taxon>ecological metagenomes</taxon>
    </lineage>
</organism>
<gene>
    <name evidence="2" type="ORF">SDC9_55469</name>
</gene>
<evidence type="ECO:0000256" key="1">
    <source>
        <dbReference type="SAM" id="MobiDB-lite"/>
    </source>
</evidence>